<dbReference type="GO" id="GO:0016993">
    <property type="term" value="F:precorrin-8X methylmutase activity"/>
    <property type="evidence" value="ECO:0007669"/>
    <property type="project" value="InterPro"/>
</dbReference>
<evidence type="ECO:0000256" key="1">
    <source>
        <dbReference type="ARBA" id="ARBA00004953"/>
    </source>
</evidence>
<dbReference type="SUPFAM" id="SSF63965">
    <property type="entry name" value="Precorrin-8X methylmutase CbiC/CobH"/>
    <property type="match status" value="1"/>
</dbReference>
<protein>
    <recommendedName>
        <fullName evidence="5">Cobalamin biosynthesis precorrin-8X methylmutase CobH/CbiC domain-containing protein</fullName>
    </recommendedName>
</protein>
<comment type="pathway">
    <text evidence="1">Cofactor biosynthesis; adenosylcobalamin biosynthesis.</text>
</comment>
<dbReference type="InterPro" id="IPR003722">
    <property type="entry name" value="Cbl_synth_CobH/CbiC"/>
</dbReference>
<organism evidence="6 7">
    <name type="scientific">Candidatus Acidulodesulfobacterium ferriphilum</name>
    <dbReference type="NCBI Taxonomy" id="2597223"/>
    <lineage>
        <taxon>Bacteria</taxon>
        <taxon>Deltaproteobacteria</taxon>
        <taxon>Candidatus Acidulodesulfobacterales</taxon>
        <taxon>Candidatus Acidulodesulfobacterium</taxon>
    </lineage>
</organism>
<dbReference type="Pfam" id="PF02570">
    <property type="entry name" value="CbiC"/>
    <property type="match status" value="2"/>
</dbReference>
<proteinExistence type="inferred from homology"/>
<dbReference type="Proteomes" id="UP000320813">
    <property type="component" value="Unassembled WGS sequence"/>
</dbReference>
<dbReference type="AlphaFoldDB" id="A0A519B9K8"/>
<evidence type="ECO:0000259" key="5">
    <source>
        <dbReference type="Pfam" id="PF02570"/>
    </source>
</evidence>
<dbReference type="GO" id="GO:0009236">
    <property type="term" value="P:cobalamin biosynthetic process"/>
    <property type="evidence" value="ECO:0007669"/>
    <property type="project" value="UniProtKB-UniPathway"/>
</dbReference>
<dbReference type="Gene3D" id="3.40.50.10230">
    <property type="entry name" value="Cobalamin biosynthesis CobH/CbiC, precorrin-8X methylmutase"/>
    <property type="match status" value="1"/>
</dbReference>
<evidence type="ECO:0000256" key="3">
    <source>
        <dbReference type="ARBA" id="ARBA00022573"/>
    </source>
</evidence>
<evidence type="ECO:0000256" key="2">
    <source>
        <dbReference type="ARBA" id="ARBA00009774"/>
    </source>
</evidence>
<evidence type="ECO:0000313" key="6">
    <source>
        <dbReference type="EMBL" id="RZD13904.1"/>
    </source>
</evidence>
<dbReference type="EMBL" id="SGBD01000005">
    <property type="protein sequence ID" value="RZD13904.1"/>
    <property type="molecule type" value="Genomic_DNA"/>
</dbReference>
<feature type="domain" description="Cobalamin biosynthesis precorrin-8X methylmutase CobH/CbiC" evidence="5">
    <location>
        <begin position="7"/>
        <end position="119"/>
    </location>
</feature>
<keyword evidence="4" id="KW-0413">Isomerase</keyword>
<name>A0A519B9K8_9DELT</name>
<dbReference type="PANTHER" id="PTHR43588:SF1">
    <property type="entry name" value="COBALT-PRECORRIN-8 METHYLMUTASE"/>
    <property type="match status" value="1"/>
</dbReference>
<comment type="similarity">
    <text evidence="2">Belongs to the CobH/CbiC family.</text>
</comment>
<sequence>MSNIGEEIYKKSITIIDSLLKGNTRFDGFYSEAEKAVVKRVIHATSDINYAETIFFTNNSVQRGINLINGKIKKKEPLKIVCDSEMTKAGISKNANKNIILDLNCYIGFNHDILAEKQQDLENKYEFLGKMKDNGGNNNITKTALSIRLATIEKLPDIIVIGNAPTALVEVMDLCKRLYNFINYNPPIIIAMPVGFVGAAESKKLLYEDNFYSSVGNFGNFGGSSSAASAVNALLACSL</sequence>
<feature type="domain" description="Cobalamin biosynthesis precorrin-8X methylmutase CobH/CbiC" evidence="5">
    <location>
        <begin position="137"/>
        <end position="236"/>
    </location>
</feature>
<accession>A0A519B9K8</accession>
<evidence type="ECO:0000313" key="7">
    <source>
        <dbReference type="Proteomes" id="UP000320813"/>
    </source>
</evidence>
<reference evidence="6 7" key="1">
    <citation type="submission" date="2019-01" db="EMBL/GenBank/DDBJ databases">
        <title>Insights into ecological role of a new deltaproteobacterial order Candidatus Sinidesulfobacterales (Sva0485) by metagenomics and metatranscriptomics.</title>
        <authorList>
            <person name="Tan S."/>
            <person name="Liu J."/>
            <person name="Fang Y."/>
            <person name="Hedlund B.P."/>
            <person name="Lian Z.H."/>
            <person name="Huang L.Y."/>
            <person name="Li J.T."/>
            <person name="Huang L.N."/>
            <person name="Li W.J."/>
            <person name="Jiang H.C."/>
            <person name="Dong H.L."/>
            <person name="Shu W.S."/>
        </authorList>
    </citation>
    <scope>NUCLEOTIDE SEQUENCE [LARGE SCALE GENOMIC DNA]</scope>
    <source>
        <strain evidence="6">AP3</strain>
    </source>
</reference>
<evidence type="ECO:0000256" key="4">
    <source>
        <dbReference type="ARBA" id="ARBA00023235"/>
    </source>
</evidence>
<gene>
    <name evidence="6" type="ORF">EVJ47_08210</name>
</gene>
<dbReference type="UniPathway" id="UPA00148"/>
<comment type="caution">
    <text evidence="6">The sequence shown here is derived from an EMBL/GenBank/DDBJ whole genome shotgun (WGS) entry which is preliminary data.</text>
</comment>
<dbReference type="InterPro" id="IPR036588">
    <property type="entry name" value="CobH/CbiC_sf"/>
</dbReference>
<dbReference type="PANTHER" id="PTHR43588">
    <property type="entry name" value="COBALT-PRECORRIN-8 METHYLMUTASE"/>
    <property type="match status" value="1"/>
</dbReference>
<keyword evidence="3" id="KW-0169">Cobalamin biosynthesis</keyword>